<dbReference type="PANTHER" id="PTHR35526:SF3">
    <property type="entry name" value="ANTI-SIGMA-F FACTOR RSBW"/>
    <property type="match status" value="1"/>
</dbReference>
<dbReference type="InterPro" id="IPR003594">
    <property type="entry name" value="HATPase_dom"/>
</dbReference>
<keyword evidence="3" id="KW-0067">ATP-binding</keyword>
<dbReference type="CDD" id="cd16936">
    <property type="entry name" value="HATPase_RsbW-like"/>
    <property type="match status" value="1"/>
</dbReference>
<evidence type="ECO:0000256" key="1">
    <source>
        <dbReference type="ARBA" id="ARBA00022527"/>
    </source>
</evidence>
<keyword evidence="4" id="KW-1185">Reference proteome</keyword>
<dbReference type="Gene3D" id="3.30.565.10">
    <property type="entry name" value="Histidine kinase-like ATPase, C-terminal domain"/>
    <property type="match status" value="1"/>
</dbReference>
<keyword evidence="1" id="KW-0723">Serine/threonine-protein kinase</keyword>
<dbReference type="SUPFAM" id="SSF55874">
    <property type="entry name" value="ATPase domain of HSP90 chaperone/DNA topoisomerase II/histidine kinase"/>
    <property type="match status" value="1"/>
</dbReference>
<dbReference type="Pfam" id="PF13581">
    <property type="entry name" value="HATPase_c_2"/>
    <property type="match status" value="1"/>
</dbReference>
<dbReference type="OrthoDB" id="3479721at2"/>
<proteinExistence type="predicted"/>
<keyword evidence="1" id="KW-0418">Kinase</keyword>
<dbReference type="Proteomes" id="UP000253868">
    <property type="component" value="Chromosome"/>
</dbReference>
<feature type="domain" description="Histidine kinase/HSP90-like ATPase" evidence="2">
    <location>
        <begin position="16"/>
        <end position="124"/>
    </location>
</feature>
<keyword evidence="3" id="KW-0547">Nucleotide-binding</keyword>
<dbReference type="PANTHER" id="PTHR35526">
    <property type="entry name" value="ANTI-SIGMA-F FACTOR RSBW-RELATED"/>
    <property type="match status" value="1"/>
</dbReference>
<dbReference type="InterPro" id="IPR050267">
    <property type="entry name" value="Anti-sigma-factor_SerPK"/>
</dbReference>
<name>A0A345HPR3_9ACTN</name>
<evidence type="ECO:0000313" key="3">
    <source>
        <dbReference type="EMBL" id="AXG78687.1"/>
    </source>
</evidence>
<keyword evidence="1" id="KW-0808">Transferase</keyword>
<evidence type="ECO:0000259" key="2">
    <source>
        <dbReference type="Pfam" id="PF13581"/>
    </source>
</evidence>
<reference evidence="4" key="1">
    <citation type="submission" date="2018-07" db="EMBL/GenBank/DDBJ databases">
        <authorList>
            <person name="Zhao J."/>
        </authorList>
    </citation>
    <scope>NUCLEOTIDE SEQUENCE [LARGE SCALE GENOMIC DNA]</scope>
    <source>
        <strain evidence="4">GSSD-12</strain>
    </source>
</reference>
<dbReference type="GO" id="GO:0005524">
    <property type="term" value="F:ATP binding"/>
    <property type="evidence" value="ECO:0007669"/>
    <property type="project" value="UniProtKB-KW"/>
</dbReference>
<dbReference type="InterPro" id="IPR036890">
    <property type="entry name" value="HATPase_C_sf"/>
</dbReference>
<sequence length="134" mass="14557">MRSSGGAVLMRFARSSASVPSARAFARGVLREVCSGSGACDLDDVLLGVSELATNAVRHGVPVGGAFLLKIEFSGERVRVECHDANRRRPRLRHPADDDQGGRGLLLVEAIASRWGVGERPFGKFVWFEVDHNR</sequence>
<evidence type="ECO:0000313" key="4">
    <source>
        <dbReference type="Proteomes" id="UP000253868"/>
    </source>
</evidence>
<gene>
    <name evidence="3" type="ORF">DVK44_14300</name>
</gene>
<dbReference type="KEGG" id="spad:DVK44_14300"/>
<protein>
    <submittedName>
        <fullName evidence="3">ATP-binding protein</fullName>
    </submittedName>
</protein>
<dbReference type="AlphaFoldDB" id="A0A345HPR3"/>
<dbReference type="GO" id="GO:0004674">
    <property type="term" value="F:protein serine/threonine kinase activity"/>
    <property type="evidence" value="ECO:0007669"/>
    <property type="project" value="UniProtKB-KW"/>
</dbReference>
<dbReference type="EMBL" id="CP031194">
    <property type="protein sequence ID" value="AXG78687.1"/>
    <property type="molecule type" value="Genomic_DNA"/>
</dbReference>
<organism evidence="3 4">
    <name type="scientific">Streptomyces paludis</name>
    <dbReference type="NCBI Taxonomy" id="2282738"/>
    <lineage>
        <taxon>Bacteria</taxon>
        <taxon>Bacillati</taxon>
        <taxon>Actinomycetota</taxon>
        <taxon>Actinomycetes</taxon>
        <taxon>Kitasatosporales</taxon>
        <taxon>Streptomycetaceae</taxon>
        <taxon>Streptomyces</taxon>
    </lineage>
</organism>
<accession>A0A345HPR3</accession>